<dbReference type="AlphaFoldDB" id="A0A4R0PAV3"/>
<dbReference type="RefSeq" id="WP_131556407.1">
    <property type="nucleotide sequence ID" value="NZ_SJSN01000001.1"/>
</dbReference>
<evidence type="ECO:0000313" key="2">
    <source>
        <dbReference type="Proteomes" id="UP000291485"/>
    </source>
</evidence>
<protein>
    <submittedName>
        <fullName evidence="1">Uncharacterized protein</fullName>
    </submittedName>
</protein>
<comment type="caution">
    <text evidence="1">The sequence shown here is derived from an EMBL/GenBank/DDBJ whole genome shotgun (WGS) entry which is preliminary data.</text>
</comment>
<evidence type="ECO:0000313" key="1">
    <source>
        <dbReference type="EMBL" id="TCD12974.1"/>
    </source>
</evidence>
<dbReference type="OrthoDB" id="789826at2"/>
<gene>
    <name evidence="1" type="ORF">EZ449_02705</name>
</gene>
<reference evidence="1 2" key="1">
    <citation type="submission" date="2019-02" db="EMBL/GenBank/DDBJ databases">
        <title>Pedobacter sp. RP-3-11 sp. nov., isolated from Arctic soil.</title>
        <authorList>
            <person name="Dahal R.H."/>
        </authorList>
    </citation>
    <scope>NUCLEOTIDE SEQUENCE [LARGE SCALE GENOMIC DNA]</scope>
    <source>
        <strain evidence="1 2">RP-3-11</strain>
    </source>
</reference>
<dbReference type="EMBL" id="SJSN01000001">
    <property type="protein sequence ID" value="TCD12974.1"/>
    <property type="molecule type" value="Genomic_DNA"/>
</dbReference>
<accession>A0A4R0PAV3</accession>
<dbReference type="Proteomes" id="UP000291485">
    <property type="component" value="Unassembled WGS sequence"/>
</dbReference>
<proteinExistence type="predicted"/>
<sequence length="99" mass="11179">MAAKTVITIASRRSKIQITPLPLFGGSSGWAPYNIGICHAEVAHALEISQRQVTIVDIFEFVLYPSPVPLQAARDVNFNSYLLEQNRFNHPFKLYDVFE</sequence>
<name>A0A4R0PAV3_9SPHI</name>
<organism evidence="1 2">
    <name type="scientific">Pedobacter frigidisoli</name>
    <dbReference type="NCBI Taxonomy" id="2530455"/>
    <lineage>
        <taxon>Bacteria</taxon>
        <taxon>Pseudomonadati</taxon>
        <taxon>Bacteroidota</taxon>
        <taxon>Sphingobacteriia</taxon>
        <taxon>Sphingobacteriales</taxon>
        <taxon>Sphingobacteriaceae</taxon>
        <taxon>Pedobacter</taxon>
    </lineage>
</organism>
<keyword evidence="2" id="KW-1185">Reference proteome</keyword>